<name>A0A814QTN2_9BILA</name>
<sequence>MAEGKCKRLKQQPINIAQIGDLCLSTDIWTDNYQKVSYLEATAHYINEQYRFHSVDSFCIESKAKIKSGDEMLKIRKEICKNEL</sequence>
<organism evidence="1 3">
    <name type="scientific">Adineta steineri</name>
    <dbReference type="NCBI Taxonomy" id="433720"/>
    <lineage>
        <taxon>Eukaryota</taxon>
        <taxon>Metazoa</taxon>
        <taxon>Spiralia</taxon>
        <taxon>Gnathifera</taxon>
        <taxon>Rotifera</taxon>
        <taxon>Eurotatoria</taxon>
        <taxon>Bdelloidea</taxon>
        <taxon>Adinetida</taxon>
        <taxon>Adinetidae</taxon>
        <taxon>Adineta</taxon>
    </lineage>
</organism>
<gene>
    <name evidence="1" type="ORF">JYZ213_LOCUS22651</name>
    <name evidence="2" type="ORF">OXD698_LOCUS32038</name>
</gene>
<evidence type="ECO:0000313" key="2">
    <source>
        <dbReference type="EMBL" id="CAF4043030.1"/>
    </source>
</evidence>
<reference evidence="1" key="1">
    <citation type="submission" date="2021-02" db="EMBL/GenBank/DDBJ databases">
        <authorList>
            <person name="Nowell W R."/>
        </authorList>
    </citation>
    <scope>NUCLEOTIDE SEQUENCE</scope>
</reference>
<protein>
    <submittedName>
        <fullName evidence="1">Uncharacterized protein</fullName>
    </submittedName>
</protein>
<comment type="caution">
    <text evidence="1">The sequence shown here is derived from an EMBL/GenBank/DDBJ whole genome shotgun (WGS) entry which is preliminary data.</text>
</comment>
<proteinExistence type="predicted"/>
<dbReference type="EMBL" id="CAJOAZ010004077">
    <property type="protein sequence ID" value="CAF4043030.1"/>
    <property type="molecule type" value="Genomic_DNA"/>
</dbReference>
<dbReference type="EMBL" id="CAJNOG010000259">
    <property type="protein sequence ID" value="CAF1124216.1"/>
    <property type="molecule type" value="Genomic_DNA"/>
</dbReference>
<dbReference type="Proteomes" id="UP000663844">
    <property type="component" value="Unassembled WGS sequence"/>
</dbReference>
<dbReference type="AlphaFoldDB" id="A0A814QTN2"/>
<evidence type="ECO:0000313" key="1">
    <source>
        <dbReference type="EMBL" id="CAF1124216.1"/>
    </source>
</evidence>
<evidence type="ECO:0000313" key="3">
    <source>
        <dbReference type="Proteomes" id="UP000663845"/>
    </source>
</evidence>
<dbReference type="Proteomes" id="UP000663845">
    <property type="component" value="Unassembled WGS sequence"/>
</dbReference>
<accession>A0A814QTN2</accession>